<evidence type="ECO:0000256" key="1">
    <source>
        <dbReference type="ARBA" id="ARBA00004236"/>
    </source>
</evidence>
<evidence type="ECO:0000256" key="8">
    <source>
        <dbReference type="ARBA" id="ARBA00022982"/>
    </source>
</evidence>
<sequence length="163" mass="18229">MRRPDLRSPRTWLLAGGTYYVLIAACIGIAGGLGSFTFGYGKGASYLSNNPTTCVNCHIMEPYYDTWQNSSHHHVAVCNDCHLSHHPIGKWITKADNGFFHSLAFTLDNFDEPIRIKPRNRRVTQAACVSCHVDTVHQMFPATPQQDMLMCVSCHSDVGHAHR</sequence>
<dbReference type="GO" id="GO:0009055">
    <property type="term" value="F:electron transfer activity"/>
    <property type="evidence" value="ECO:0007669"/>
    <property type="project" value="TreeGrafter"/>
</dbReference>
<evidence type="ECO:0000256" key="9">
    <source>
        <dbReference type="ARBA" id="ARBA00022989"/>
    </source>
</evidence>
<dbReference type="SUPFAM" id="SSF48695">
    <property type="entry name" value="Multiheme cytochromes"/>
    <property type="match status" value="1"/>
</dbReference>
<dbReference type="Proteomes" id="UP001218638">
    <property type="component" value="Chromosome"/>
</dbReference>
<dbReference type="NCBIfam" id="TIGR03153">
    <property type="entry name" value="cytochr_NrfH"/>
    <property type="match status" value="1"/>
</dbReference>
<keyword evidence="9 12" id="KW-1133">Transmembrane helix</keyword>
<organism evidence="14 15">
    <name type="scientific">Synoicihabitans lomoniglobus</name>
    <dbReference type="NCBI Taxonomy" id="2909285"/>
    <lineage>
        <taxon>Bacteria</taxon>
        <taxon>Pseudomonadati</taxon>
        <taxon>Verrucomicrobiota</taxon>
        <taxon>Opitutia</taxon>
        <taxon>Opitutales</taxon>
        <taxon>Opitutaceae</taxon>
        <taxon>Synoicihabitans</taxon>
    </lineage>
</organism>
<keyword evidence="6 12" id="KW-0812">Transmembrane</keyword>
<dbReference type="AlphaFoldDB" id="A0AAF0CN60"/>
<keyword evidence="4" id="KW-1003">Cell membrane</keyword>
<keyword evidence="7" id="KW-0479">Metal-binding</keyword>
<evidence type="ECO:0000256" key="10">
    <source>
        <dbReference type="ARBA" id="ARBA00023004"/>
    </source>
</evidence>
<comment type="similarity">
    <text evidence="2">Belongs to the NapC/NirT/NrfH family.</text>
</comment>
<dbReference type="GO" id="GO:0022900">
    <property type="term" value="P:electron transport chain"/>
    <property type="evidence" value="ECO:0007669"/>
    <property type="project" value="InterPro"/>
</dbReference>
<evidence type="ECO:0000256" key="5">
    <source>
        <dbReference type="ARBA" id="ARBA00022617"/>
    </source>
</evidence>
<evidence type="ECO:0000259" key="13">
    <source>
        <dbReference type="Pfam" id="PF03264"/>
    </source>
</evidence>
<dbReference type="EMBL" id="CP119075">
    <property type="protein sequence ID" value="WED64191.1"/>
    <property type="molecule type" value="Genomic_DNA"/>
</dbReference>
<keyword evidence="15" id="KW-1185">Reference proteome</keyword>
<feature type="domain" description="NapC/NirT cytochrome c N-terminal" evidence="13">
    <location>
        <begin position="24"/>
        <end position="161"/>
    </location>
</feature>
<dbReference type="InterPro" id="IPR038266">
    <property type="entry name" value="NapC/NirT_cytc_sf"/>
</dbReference>
<dbReference type="KEGG" id="slom:PXH66_17785"/>
<evidence type="ECO:0000256" key="6">
    <source>
        <dbReference type="ARBA" id="ARBA00022692"/>
    </source>
</evidence>
<dbReference type="GO" id="GO:0046872">
    <property type="term" value="F:metal ion binding"/>
    <property type="evidence" value="ECO:0007669"/>
    <property type="project" value="UniProtKB-KW"/>
</dbReference>
<evidence type="ECO:0000256" key="3">
    <source>
        <dbReference type="ARBA" id="ARBA00022448"/>
    </source>
</evidence>
<evidence type="ECO:0000256" key="11">
    <source>
        <dbReference type="ARBA" id="ARBA00023136"/>
    </source>
</evidence>
<accession>A0AAF0CN60</accession>
<evidence type="ECO:0000256" key="4">
    <source>
        <dbReference type="ARBA" id="ARBA00022475"/>
    </source>
</evidence>
<dbReference type="PANTHER" id="PTHR30333">
    <property type="entry name" value="CYTOCHROME C-TYPE PROTEIN"/>
    <property type="match status" value="1"/>
</dbReference>
<dbReference type="EC" id="1.7.2.2" evidence="14"/>
<dbReference type="GO" id="GO:0005886">
    <property type="term" value="C:plasma membrane"/>
    <property type="evidence" value="ECO:0007669"/>
    <property type="project" value="UniProtKB-SubCell"/>
</dbReference>
<proteinExistence type="inferred from homology"/>
<dbReference type="InterPro" id="IPR036280">
    <property type="entry name" value="Multihaem_cyt_sf"/>
</dbReference>
<keyword evidence="10" id="KW-0408">Iron</keyword>
<dbReference type="PANTHER" id="PTHR30333:SF1">
    <property type="entry name" value="CYTOCHROME C-TYPE PROTEIN NAPC"/>
    <property type="match status" value="1"/>
</dbReference>
<evidence type="ECO:0000256" key="7">
    <source>
        <dbReference type="ARBA" id="ARBA00022723"/>
    </source>
</evidence>
<gene>
    <name evidence="14" type="primary">nrfH</name>
    <name evidence="14" type="ORF">PXH66_17785</name>
</gene>
<dbReference type="RefSeq" id="WP_330931145.1">
    <property type="nucleotide sequence ID" value="NZ_CP119075.1"/>
</dbReference>
<dbReference type="InterPro" id="IPR017571">
    <property type="entry name" value="NrfH"/>
</dbReference>
<keyword evidence="8" id="KW-0249">Electron transport</keyword>
<comment type="subcellular location">
    <subcellularLocation>
        <location evidence="1">Cell membrane</location>
    </subcellularLocation>
</comment>
<dbReference type="InterPro" id="IPR005126">
    <property type="entry name" value="NapC/NirT_cyt_c_N"/>
</dbReference>
<keyword evidence="14" id="KW-0560">Oxidoreductase</keyword>
<dbReference type="GO" id="GO:0042279">
    <property type="term" value="F:nitrite reductase (cytochrome, ammonia-forming) activity"/>
    <property type="evidence" value="ECO:0007669"/>
    <property type="project" value="UniProtKB-EC"/>
</dbReference>
<dbReference type="Pfam" id="PF03264">
    <property type="entry name" value="Cytochrom_NNT"/>
    <property type="match status" value="1"/>
</dbReference>
<keyword evidence="3" id="KW-0813">Transport</keyword>
<dbReference type="PROSITE" id="PS51257">
    <property type="entry name" value="PROKAR_LIPOPROTEIN"/>
    <property type="match status" value="1"/>
</dbReference>
<dbReference type="Gene3D" id="1.10.3820.10">
    <property type="entry name" value="Di-heme elbow motif domain"/>
    <property type="match status" value="1"/>
</dbReference>
<keyword evidence="5" id="KW-0349">Heme</keyword>
<evidence type="ECO:0000256" key="2">
    <source>
        <dbReference type="ARBA" id="ARBA00007395"/>
    </source>
</evidence>
<dbReference type="GO" id="GO:0009061">
    <property type="term" value="P:anaerobic respiration"/>
    <property type="evidence" value="ECO:0007669"/>
    <property type="project" value="TreeGrafter"/>
</dbReference>
<dbReference type="InterPro" id="IPR051174">
    <property type="entry name" value="Cytochrome_c-type_ET"/>
</dbReference>
<reference evidence="14" key="1">
    <citation type="submission" date="2023-03" db="EMBL/GenBank/DDBJ databases">
        <title>Lomoglobus Profundus gen. nov., sp. nov., a novel member of the phylum Verrucomicrobia, isolated from deep-marine sediment of South China Sea.</title>
        <authorList>
            <person name="Ahmad T."/>
            <person name="Ishaq S.E."/>
            <person name="Wang F."/>
        </authorList>
    </citation>
    <scope>NUCLEOTIDE SEQUENCE</scope>
    <source>
        <strain evidence="14">LMO-M01</strain>
    </source>
</reference>
<evidence type="ECO:0000256" key="12">
    <source>
        <dbReference type="SAM" id="Phobius"/>
    </source>
</evidence>
<evidence type="ECO:0000313" key="14">
    <source>
        <dbReference type="EMBL" id="WED64191.1"/>
    </source>
</evidence>
<keyword evidence="11 12" id="KW-0472">Membrane</keyword>
<protein>
    <submittedName>
        <fullName evidence="14">Cytochrome c nitrite reductase small subunit</fullName>
        <ecNumber evidence="14">1.7.2.2</ecNumber>
    </submittedName>
</protein>
<name>A0AAF0CN60_9BACT</name>
<evidence type="ECO:0000313" key="15">
    <source>
        <dbReference type="Proteomes" id="UP001218638"/>
    </source>
</evidence>
<feature type="transmembrane region" description="Helical" evidence="12">
    <location>
        <begin position="12"/>
        <end position="40"/>
    </location>
</feature>